<sequence>MYLPFAIPGWFETSINKNPIFFNCVRALPTPSIILNCFCEFGESIIPSSE</sequence>
<gene>
    <name evidence="1" type="ORF">METZ01_LOCUS405987</name>
</gene>
<accession>A0A382W304</accession>
<dbReference type="AlphaFoldDB" id="A0A382W304"/>
<reference evidence="1" key="1">
    <citation type="submission" date="2018-05" db="EMBL/GenBank/DDBJ databases">
        <authorList>
            <person name="Lanie J.A."/>
            <person name="Ng W.-L."/>
            <person name="Kazmierczak K.M."/>
            <person name="Andrzejewski T.M."/>
            <person name="Davidsen T.M."/>
            <person name="Wayne K.J."/>
            <person name="Tettelin H."/>
            <person name="Glass J.I."/>
            <person name="Rusch D."/>
            <person name="Podicherti R."/>
            <person name="Tsui H.-C.T."/>
            <person name="Winkler M.E."/>
        </authorList>
    </citation>
    <scope>NUCLEOTIDE SEQUENCE</scope>
</reference>
<organism evidence="1">
    <name type="scientific">marine metagenome</name>
    <dbReference type="NCBI Taxonomy" id="408172"/>
    <lineage>
        <taxon>unclassified sequences</taxon>
        <taxon>metagenomes</taxon>
        <taxon>ecological metagenomes</taxon>
    </lineage>
</organism>
<proteinExistence type="predicted"/>
<dbReference type="EMBL" id="UINC01156615">
    <property type="protein sequence ID" value="SVD53133.1"/>
    <property type="molecule type" value="Genomic_DNA"/>
</dbReference>
<protein>
    <submittedName>
        <fullName evidence="1">Uncharacterized protein</fullName>
    </submittedName>
</protein>
<name>A0A382W304_9ZZZZ</name>
<evidence type="ECO:0000313" key="1">
    <source>
        <dbReference type="EMBL" id="SVD53133.1"/>
    </source>
</evidence>